<dbReference type="RefSeq" id="WP_349956652.1">
    <property type="nucleotide sequence ID" value="NZ_CP157960.1"/>
</dbReference>
<dbReference type="AlphaFoldDB" id="A0AAU7RQ09"/>
<evidence type="ECO:0000313" key="2">
    <source>
        <dbReference type="EMBL" id="XBT92260.1"/>
    </source>
</evidence>
<evidence type="ECO:0000256" key="1">
    <source>
        <dbReference type="SAM" id="SignalP"/>
    </source>
</evidence>
<protein>
    <submittedName>
        <fullName evidence="2">Uncharacterized protein</fullName>
    </submittedName>
</protein>
<sequence length="163" mass="18147">MHYAVKFLLFIATILLVSQQARSEEGGFSGQWEQIDSNASVGEKCRMGIIRQGRFMRISTSNGWSATAETSSYGNASYAAGIGRWSSYMEKYGQKAFHILLAVRGDRLMVIMEAEKADGSNQLIRTLFSRQTTNSLHDKPDGSGRNRLPFLCASHSQHNVSVY</sequence>
<name>A0AAU7RQ09_9HYPH</name>
<feature type="signal peptide" evidence="1">
    <location>
        <begin position="1"/>
        <end position="23"/>
    </location>
</feature>
<proteinExistence type="predicted"/>
<organism evidence="2">
    <name type="scientific">Rhizobium sp. ZPR3</name>
    <dbReference type="NCBI Taxonomy" id="3158967"/>
    <lineage>
        <taxon>Bacteria</taxon>
        <taxon>Pseudomonadati</taxon>
        <taxon>Pseudomonadota</taxon>
        <taxon>Alphaproteobacteria</taxon>
        <taxon>Hyphomicrobiales</taxon>
        <taxon>Rhizobiaceae</taxon>
        <taxon>Rhizobium/Agrobacterium group</taxon>
        <taxon>Rhizobium</taxon>
    </lineage>
</organism>
<feature type="chain" id="PRO_5043369512" evidence="1">
    <location>
        <begin position="24"/>
        <end position="163"/>
    </location>
</feature>
<accession>A0AAU7RQ09</accession>
<keyword evidence="1" id="KW-0732">Signal</keyword>
<gene>
    <name evidence="2" type="ORF">ABM479_15905</name>
</gene>
<reference evidence="2" key="1">
    <citation type="submission" date="2024-06" db="EMBL/GenBank/DDBJ databases">
        <authorList>
            <person name="Li T."/>
            <person name="Gao R."/>
        </authorList>
    </citation>
    <scope>NUCLEOTIDE SEQUENCE</scope>
    <source>
        <strain evidence="2">ZPR3</strain>
    </source>
</reference>
<dbReference type="EMBL" id="CP157960">
    <property type="protein sequence ID" value="XBT92260.1"/>
    <property type="molecule type" value="Genomic_DNA"/>
</dbReference>